<dbReference type="AlphaFoldDB" id="A0A9P7ZFM0"/>
<evidence type="ECO:0000256" key="1">
    <source>
        <dbReference type="SAM" id="Phobius"/>
    </source>
</evidence>
<keyword evidence="1" id="KW-0472">Membrane</keyword>
<organism evidence="3 4">
    <name type="scientific">Emericellopsis atlantica</name>
    <dbReference type="NCBI Taxonomy" id="2614577"/>
    <lineage>
        <taxon>Eukaryota</taxon>
        <taxon>Fungi</taxon>
        <taxon>Dikarya</taxon>
        <taxon>Ascomycota</taxon>
        <taxon>Pezizomycotina</taxon>
        <taxon>Sordariomycetes</taxon>
        <taxon>Hypocreomycetidae</taxon>
        <taxon>Hypocreales</taxon>
        <taxon>Bionectriaceae</taxon>
        <taxon>Emericellopsis</taxon>
    </lineage>
</organism>
<dbReference type="EMBL" id="MU251271">
    <property type="protein sequence ID" value="KAG9251051.1"/>
    <property type="molecule type" value="Genomic_DNA"/>
</dbReference>
<name>A0A9P7ZFM0_9HYPO</name>
<dbReference type="Proteomes" id="UP000887229">
    <property type="component" value="Unassembled WGS sequence"/>
</dbReference>
<proteinExistence type="predicted"/>
<keyword evidence="1" id="KW-0812">Transmembrane</keyword>
<accession>A0A9P7ZFM0</accession>
<reference evidence="3" key="1">
    <citation type="journal article" date="2021" name="IMA Fungus">
        <title>Genomic characterization of three marine fungi, including Emericellopsis atlantica sp. nov. with signatures of a generalist lifestyle and marine biomass degradation.</title>
        <authorList>
            <person name="Hagestad O.C."/>
            <person name="Hou L."/>
            <person name="Andersen J.H."/>
            <person name="Hansen E.H."/>
            <person name="Altermark B."/>
            <person name="Li C."/>
            <person name="Kuhnert E."/>
            <person name="Cox R.J."/>
            <person name="Crous P.W."/>
            <person name="Spatafora J.W."/>
            <person name="Lail K."/>
            <person name="Amirebrahimi M."/>
            <person name="Lipzen A."/>
            <person name="Pangilinan J."/>
            <person name="Andreopoulos W."/>
            <person name="Hayes R.D."/>
            <person name="Ng V."/>
            <person name="Grigoriev I.V."/>
            <person name="Jackson S.A."/>
            <person name="Sutton T.D.S."/>
            <person name="Dobson A.D.W."/>
            <person name="Rama T."/>
        </authorList>
    </citation>
    <scope>NUCLEOTIDE SEQUENCE</scope>
    <source>
        <strain evidence="3">TS7</strain>
    </source>
</reference>
<sequence>MMLLILLSPFHILLFPSGSGVWGVLSLLCEHTTVWMEGYLRRSREMANSILLITSLLPLMTCGHDDIVWIQLSAVVIPAVIIVSARR</sequence>
<protein>
    <recommendedName>
        <fullName evidence="5">Secreted peptide</fullName>
    </recommendedName>
</protein>
<keyword evidence="2" id="KW-0732">Signal</keyword>
<feature type="transmembrane region" description="Helical" evidence="1">
    <location>
        <begin position="67"/>
        <end position="85"/>
    </location>
</feature>
<feature type="signal peptide" evidence="2">
    <location>
        <begin position="1"/>
        <end position="20"/>
    </location>
</feature>
<feature type="chain" id="PRO_5040391210" description="Secreted peptide" evidence="2">
    <location>
        <begin position="21"/>
        <end position="87"/>
    </location>
</feature>
<keyword evidence="1" id="KW-1133">Transmembrane helix</keyword>
<evidence type="ECO:0000256" key="2">
    <source>
        <dbReference type="SAM" id="SignalP"/>
    </source>
</evidence>
<gene>
    <name evidence="3" type="ORF">F5Z01DRAFT_664490</name>
</gene>
<dbReference type="GeneID" id="70295010"/>
<evidence type="ECO:0000313" key="4">
    <source>
        <dbReference type="Proteomes" id="UP000887229"/>
    </source>
</evidence>
<evidence type="ECO:0000313" key="3">
    <source>
        <dbReference type="EMBL" id="KAG9251051.1"/>
    </source>
</evidence>
<keyword evidence="4" id="KW-1185">Reference proteome</keyword>
<evidence type="ECO:0008006" key="5">
    <source>
        <dbReference type="Google" id="ProtNLM"/>
    </source>
</evidence>
<comment type="caution">
    <text evidence="3">The sequence shown here is derived from an EMBL/GenBank/DDBJ whole genome shotgun (WGS) entry which is preliminary data.</text>
</comment>
<dbReference type="RefSeq" id="XP_046114975.1">
    <property type="nucleotide sequence ID" value="XM_046264107.1"/>
</dbReference>